<organism evidence="4 6">
    <name type="scientific">Staphylococcus lugdunensis</name>
    <dbReference type="NCBI Taxonomy" id="28035"/>
    <lineage>
        <taxon>Bacteria</taxon>
        <taxon>Bacillati</taxon>
        <taxon>Bacillota</taxon>
        <taxon>Bacilli</taxon>
        <taxon>Bacillales</taxon>
        <taxon>Staphylococcaceae</taxon>
        <taxon>Staphylococcus</taxon>
    </lineage>
</organism>
<dbReference type="InterPro" id="IPR001031">
    <property type="entry name" value="Thioesterase"/>
</dbReference>
<dbReference type="STRING" id="28035.B6N84_09640"/>
<dbReference type="Pfam" id="PF00975">
    <property type="entry name" value="Thioesterase"/>
    <property type="match status" value="1"/>
</dbReference>
<reference evidence="4 6" key="2">
    <citation type="journal article" date="2019" name="Sci. Transl. Med.">
        <title>Quorum sensing between bacterial species on the skin protects against epidermal injury in atopic dermatitis.</title>
        <authorList>
            <person name="Williams M.R."/>
        </authorList>
    </citation>
    <scope>NUCLEOTIDE SEQUENCE [LARGE SCALE GENOMIC DNA]</scope>
    <source>
        <strain evidence="4 6">E7</strain>
    </source>
</reference>
<dbReference type="InterPro" id="IPR012223">
    <property type="entry name" value="TEII"/>
</dbReference>
<feature type="domain" description="Thioesterase" evidence="2">
    <location>
        <begin position="16"/>
        <end position="238"/>
    </location>
</feature>
<dbReference type="PANTHER" id="PTHR11487:SF0">
    <property type="entry name" value="S-ACYL FATTY ACID SYNTHASE THIOESTERASE, MEDIUM CHAIN"/>
    <property type="match status" value="1"/>
</dbReference>
<evidence type="ECO:0000313" key="4">
    <source>
        <dbReference type="EMBL" id="TBW72999.1"/>
    </source>
</evidence>
<dbReference type="AlphaFoldDB" id="A0A133Q8I6"/>
<accession>A0A133Q8I6</accession>
<protein>
    <submittedName>
        <fullName evidence="3">Gramicidin S biosynthesis protein GrsT</fullName>
    </submittedName>
    <submittedName>
        <fullName evidence="4">Thioesterase</fullName>
    </submittedName>
</protein>
<dbReference type="GeneID" id="58090210"/>
<comment type="similarity">
    <text evidence="1">Belongs to the thioesterase family.</text>
</comment>
<dbReference type="Proteomes" id="UP000293637">
    <property type="component" value="Unassembled WGS sequence"/>
</dbReference>
<name>A0A133Q8I6_STALU</name>
<evidence type="ECO:0000256" key="1">
    <source>
        <dbReference type="ARBA" id="ARBA00007169"/>
    </source>
</evidence>
<dbReference type="RefSeq" id="WP_002459574.1">
    <property type="nucleotide sequence ID" value="NZ_AP021848.1"/>
</dbReference>
<comment type="caution">
    <text evidence="4">The sequence shown here is derived from an EMBL/GenBank/DDBJ whole genome shotgun (WGS) entry which is preliminary data.</text>
</comment>
<dbReference type="SUPFAM" id="SSF53474">
    <property type="entry name" value="alpha/beta-Hydrolases"/>
    <property type="match status" value="1"/>
</dbReference>
<dbReference type="GO" id="GO:0008610">
    <property type="term" value="P:lipid biosynthetic process"/>
    <property type="evidence" value="ECO:0007669"/>
    <property type="project" value="TreeGrafter"/>
</dbReference>
<evidence type="ECO:0000313" key="5">
    <source>
        <dbReference type="Proteomes" id="UP000070063"/>
    </source>
</evidence>
<dbReference type="Gene3D" id="3.40.50.1820">
    <property type="entry name" value="alpha/beta hydrolase"/>
    <property type="match status" value="1"/>
</dbReference>
<proteinExistence type="inferred from homology"/>
<evidence type="ECO:0000259" key="2">
    <source>
        <dbReference type="Pfam" id="PF00975"/>
    </source>
</evidence>
<reference evidence="3 5" key="1">
    <citation type="submission" date="2016-01" db="EMBL/GenBank/DDBJ databases">
        <authorList>
            <person name="Mitreva M."/>
            <person name="Pepin K.H."/>
            <person name="Mihindukulasuriya K.A."/>
            <person name="Fulton R."/>
            <person name="Fronick C."/>
            <person name="O'Laughlin M."/>
            <person name="Miner T."/>
            <person name="Herter B."/>
            <person name="Rosa B.A."/>
            <person name="Cordes M."/>
            <person name="Tomlinson C."/>
            <person name="Wollam A."/>
            <person name="Palsikar V.B."/>
            <person name="Mardis E.R."/>
            <person name="Wilson R.K."/>
        </authorList>
    </citation>
    <scope>NUCLEOTIDE SEQUENCE [LARGE SCALE GENOMIC DNA]</scope>
    <source>
        <strain evidence="3 5">MJR7738</strain>
    </source>
</reference>
<dbReference type="eggNOG" id="COG3208">
    <property type="taxonomic scope" value="Bacteria"/>
</dbReference>
<dbReference type="PANTHER" id="PTHR11487">
    <property type="entry name" value="THIOESTERASE"/>
    <property type="match status" value="1"/>
</dbReference>
<sequence length="243" mass="28064">MANYLINHEKDRDEALILFPFAGGGANIYRHWSDYFPATNVMRVLYPGRESRFSETPISEISELVQEIYDELVQTFNFEQDYYLFGHSMGTKIVYELALKIKHSGLNNPKAVIISAGRAPCFKEPDPIYHLDDAGFKQGLQDYGGTPKEVLENDDLIKMFLPMLRADFVIDEEYQDMNKEPLDSPILALMGTSDEQMTLEELLEWEQYTTKSFRWEYVEGGHMFINGNSEEAINKIKAYLNEI</sequence>
<dbReference type="InterPro" id="IPR029058">
    <property type="entry name" value="AB_hydrolase_fold"/>
</dbReference>
<dbReference type="Proteomes" id="UP000070063">
    <property type="component" value="Unassembled WGS sequence"/>
</dbReference>
<dbReference type="EMBL" id="LRQI01000029">
    <property type="protein sequence ID" value="KXA39159.1"/>
    <property type="molecule type" value="Genomic_DNA"/>
</dbReference>
<evidence type="ECO:0000313" key="3">
    <source>
        <dbReference type="EMBL" id="KXA39159.1"/>
    </source>
</evidence>
<dbReference type="EMBL" id="SCHB01000002">
    <property type="protein sequence ID" value="TBW72999.1"/>
    <property type="molecule type" value="Genomic_DNA"/>
</dbReference>
<gene>
    <name evidence="4" type="ORF">EQ812_03915</name>
    <name evidence="3" type="ORF">HMPREF3225_00790</name>
</gene>
<evidence type="ECO:0000313" key="6">
    <source>
        <dbReference type="Proteomes" id="UP000293637"/>
    </source>
</evidence>